<dbReference type="EC" id="2.3.1.269" evidence="9"/>
<evidence type="ECO:0000256" key="3">
    <source>
        <dbReference type="ARBA" id="ARBA00022475"/>
    </source>
</evidence>
<evidence type="ECO:0000256" key="1">
    <source>
        <dbReference type="ARBA" id="ARBA00004651"/>
    </source>
</evidence>
<dbReference type="InterPro" id="IPR036526">
    <property type="entry name" value="C-N_Hydrolase_sf"/>
</dbReference>
<dbReference type="Pfam" id="PF00795">
    <property type="entry name" value="CN_hydrolase"/>
    <property type="match status" value="1"/>
</dbReference>
<dbReference type="PANTHER" id="PTHR38686:SF1">
    <property type="entry name" value="APOLIPOPROTEIN N-ACYLTRANSFERASE"/>
    <property type="match status" value="1"/>
</dbReference>
<keyword evidence="8 9" id="KW-0012">Acyltransferase</keyword>
<protein>
    <recommendedName>
        <fullName evidence="9">Apolipoprotein N-acyltransferase</fullName>
        <shortName evidence="9">ALP N-acyltransferase</shortName>
        <ecNumber evidence="9">2.3.1.269</ecNumber>
    </recommendedName>
</protein>
<dbReference type="OrthoDB" id="9804277at2"/>
<name>A0A124G6R6_CHLLI</name>
<dbReference type="RefSeq" id="WP_059139519.1">
    <property type="nucleotide sequence ID" value="NZ_LMBR01000223.1"/>
</dbReference>
<comment type="subcellular location">
    <subcellularLocation>
        <location evidence="1 9">Cell membrane</location>
        <topology evidence="1 9">Multi-pass membrane protein</topology>
    </subcellularLocation>
</comment>
<evidence type="ECO:0000256" key="4">
    <source>
        <dbReference type="ARBA" id="ARBA00022679"/>
    </source>
</evidence>
<proteinExistence type="inferred from homology"/>
<feature type="transmembrane region" description="Helical" evidence="9">
    <location>
        <begin position="93"/>
        <end position="111"/>
    </location>
</feature>
<gene>
    <name evidence="9" type="primary">lnt</name>
    <name evidence="11" type="ORF">ASB62_08785</name>
</gene>
<comment type="pathway">
    <text evidence="9">Protein modification; lipoprotein biosynthesis (N-acyl transfer).</text>
</comment>
<dbReference type="EMBL" id="LMBR01000223">
    <property type="protein sequence ID" value="KUL20512.1"/>
    <property type="molecule type" value="Genomic_DNA"/>
</dbReference>
<evidence type="ECO:0000256" key="5">
    <source>
        <dbReference type="ARBA" id="ARBA00022692"/>
    </source>
</evidence>
<feature type="transmembrane region" description="Helical" evidence="9">
    <location>
        <begin position="118"/>
        <end position="135"/>
    </location>
</feature>
<dbReference type="GO" id="GO:0016410">
    <property type="term" value="F:N-acyltransferase activity"/>
    <property type="evidence" value="ECO:0007669"/>
    <property type="project" value="UniProtKB-UniRule"/>
</dbReference>
<keyword evidence="7 9" id="KW-0472">Membrane</keyword>
<dbReference type="PROSITE" id="PS50263">
    <property type="entry name" value="CN_HYDROLASE"/>
    <property type="match status" value="1"/>
</dbReference>
<evidence type="ECO:0000256" key="7">
    <source>
        <dbReference type="ARBA" id="ARBA00023136"/>
    </source>
</evidence>
<evidence type="ECO:0000313" key="12">
    <source>
        <dbReference type="Proteomes" id="UP000053937"/>
    </source>
</evidence>
<keyword evidence="12" id="KW-1185">Reference proteome</keyword>
<dbReference type="GO" id="GO:0042158">
    <property type="term" value="P:lipoprotein biosynthetic process"/>
    <property type="evidence" value="ECO:0007669"/>
    <property type="project" value="UniProtKB-UniRule"/>
</dbReference>
<dbReference type="Proteomes" id="UP000053937">
    <property type="component" value="Unassembled WGS sequence"/>
</dbReference>
<dbReference type="Pfam" id="PF20154">
    <property type="entry name" value="LNT_N"/>
    <property type="match status" value="1"/>
</dbReference>
<evidence type="ECO:0000313" key="11">
    <source>
        <dbReference type="EMBL" id="KUL20512.1"/>
    </source>
</evidence>
<reference evidence="11 12" key="1">
    <citation type="submission" date="2015-10" db="EMBL/GenBank/DDBJ databases">
        <title>Draft Genome Sequence of Chlorobium limicola strain Frasassi Growing under Artificial Lighting in the Frasassi Cave System.</title>
        <authorList>
            <person name="Mansor M."/>
            <person name="Macalady J."/>
        </authorList>
    </citation>
    <scope>NUCLEOTIDE SEQUENCE [LARGE SCALE GENOMIC DNA]</scope>
    <source>
        <strain evidence="11 12">Frasassi</strain>
    </source>
</reference>
<feature type="transmembrane region" description="Helical" evidence="9">
    <location>
        <begin position="517"/>
        <end position="535"/>
    </location>
</feature>
<dbReference type="InterPro" id="IPR003010">
    <property type="entry name" value="C-N_Hydrolase"/>
</dbReference>
<dbReference type="HAMAP" id="MF_01148">
    <property type="entry name" value="Lnt"/>
    <property type="match status" value="1"/>
</dbReference>
<comment type="caution">
    <text evidence="11">The sequence shown here is derived from an EMBL/GenBank/DDBJ whole genome shotgun (WGS) entry which is preliminary data.</text>
</comment>
<feature type="transmembrane region" description="Helical" evidence="9">
    <location>
        <begin position="195"/>
        <end position="214"/>
    </location>
</feature>
<sequence>MSDHRHPLHISGRFSSGLPLLSGLLLGISFPSYPFIRLDFLAWIAFVPLLLSLQQDEPSGKSYRKVWLAMLVFSSITLWWVSLATFAGGMLTIAAQSFFLTVPFFAFIAVRRWLGFRFALFSFPFFWTAWEWAYMQQDLSLGWLTLGNSQANLTGMIQYADITGVWGITFWLLWFNVLALLLWNSRKEPSPKFRLIVALLLMVAAPVLYAKFVVDEPFSGGEKKASVRVSLVQPNIDPFRKWQDYTSYDIMELYYSQTNRVVRQEHPDLVIWPETAIPFYILDSTYSGYLHSLRLSLKQWNVSLLSGFSDIAYYHPDSLQAKSSTVRLDSTSNRFFETFNASMLLRPDFTPPRVYHKIRLVPFAERVPYVEYFPWLDRFTFSLAGISSWGKGSSCDIMEFNSSGYGTVKTANIICYESIFPGLVSVFVKNGAQFLTLVTNDGWYGTSYGPYQHVAIARIRCIENRRAMARCANTGISVFIDRFGEIYKEIPWWEVKTLTADVPLESRLTFYTRYPDMLPHAASAVSVLLVIFAAFRRKPYEKVAK</sequence>
<feature type="transmembrane region" description="Helical" evidence="9">
    <location>
        <begin position="36"/>
        <end position="54"/>
    </location>
</feature>
<evidence type="ECO:0000256" key="9">
    <source>
        <dbReference type="HAMAP-Rule" id="MF_01148"/>
    </source>
</evidence>
<evidence type="ECO:0000256" key="8">
    <source>
        <dbReference type="ARBA" id="ARBA00023315"/>
    </source>
</evidence>
<dbReference type="SUPFAM" id="SSF56317">
    <property type="entry name" value="Carbon-nitrogen hydrolase"/>
    <property type="match status" value="1"/>
</dbReference>
<dbReference type="Gene3D" id="3.60.110.10">
    <property type="entry name" value="Carbon-nitrogen hydrolase"/>
    <property type="match status" value="1"/>
</dbReference>
<dbReference type="AlphaFoldDB" id="A0A124G6R6"/>
<feature type="transmembrane region" description="Helical" evidence="9">
    <location>
        <begin position="66"/>
        <end position="87"/>
    </location>
</feature>
<evidence type="ECO:0000256" key="2">
    <source>
        <dbReference type="ARBA" id="ARBA00010065"/>
    </source>
</evidence>
<feature type="transmembrane region" description="Helical" evidence="9">
    <location>
        <begin position="164"/>
        <end position="183"/>
    </location>
</feature>
<comment type="similarity">
    <text evidence="2 9">Belongs to the CN hydrolase family. Apolipoprotein N-acyltransferase subfamily.</text>
</comment>
<dbReference type="CDD" id="cd07571">
    <property type="entry name" value="ALP_N-acyl_transferase"/>
    <property type="match status" value="1"/>
</dbReference>
<evidence type="ECO:0000259" key="10">
    <source>
        <dbReference type="PROSITE" id="PS50263"/>
    </source>
</evidence>
<comment type="catalytic activity">
    <reaction evidence="9">
        <text>N-terminal S-1,2-diacyl-sn-glyceryl-L-cysteinyl-[lipoprotein] + a glycerophospholipid = N-acyl-S-1,2-diacyl-sn-glyceryl-L-cysteinyl-[lipoprotein] + a 2-acyl-sn-glycero-3-phospholipid + H(+)</text>
        <dbReference type="Rhea" id="RHEA:48228"/>
        <dbReference type="Rhea" id="RHEA-COMP:14681"/>
        <dbReference type="Rhea" id="RHEA-COMP:14684"/>
        <dbReference type="ChEBI" id="CHEBI:15378"/>
        <dbReference type="ChEBI" id="CHEBI:136912"/>
        <dbReference type="ChEBI" id="CHEBI:140656"/>
        <dbReference type="ChEBI" id="CHEBI:140657"/>
        <dbReference type="ChEBI" id="CHEBI:140660"/>
        <dbReference type="EC" id="2.3.1.269"/>
    </reaction>
</comment>
<organism evidence="11 12">
    <name type="scientific">Chlorobium limicola</name>
    <dbReference type="NCBI Taxonomy" id="1092"/>
    <lineage>
        <taxon>Bacteria</taxon>
        <taxon>Pseudomonadati</taxon>
        <taxon>Chlorobiota</taxon>
        <taxon>Chlorobiia</taxon>
        <taxon>Chlorobiales</taxon>
        <taxon>Chlorobiaceae</taxon>
        <taxon>Chlorobium/Pelodictyon group</taxon>
        <taxon>Chlorobium</taxon>
    </lineage>
</organism>
<dbReference type="UniPathway" id="UPA00666"/>
<feature type="domain" description="CN hydrolase" evidence="10">
    <location>
        <begin position="232"/>
        <end position="504"/>
    </location>
</feature>
<keyword evidence="3 9" id="KW-1003">Cell membrane</keyword>
<dbReference type="NCBIfam" id="TIGR00546">
    <property type="entry name" value="lnt"/>
    <property type="match status" value="1"/>
</dbReference>
<comment type="function">
    <text evidence="9">Catalyzes the phospholipid dependent N-acylation of the N-terminal cysteine of apolipoprotein, the last step in lipoprotein maturation.</text>
</comment>
<keyword evidence="5 9" id="KW-0812">Transmembrane</keyword>
<accession>A0A124G6R6</accession>
<keyword evidence="6 9" id="KW-1133">Transmembrane helix</keyword>
<dbReference type="InterPro" id="IPR004563">
    <property type="entry name" value="Apolipo_AcylTrfase"/>
</dbReference>
<dbReference type="GO" id="GO:0005886">
    <property type="term" value="C:plasma membrane"/>
    <property type="evidence" value="ECO:0007669"/>
    <property type="project" value="UniProtKB-SubCell"/>
</dbReference>
<keyword evidence="4 9" id="KW-0808">Transferase</keyword>
<evidence type="ECO:0000256" key="6">
    <source>
        <dbReference type="ARBA" id="ARBA00022989"/>
    </source>
</evidence>
<dbReference type="PANTHER" id="PTHR38686">
    <property type="entry name" value="APOLIPOPROTEIN N-ACYLTRANSFERASE"/>
    <property type="match status" value="1"/>
</dbReference>
<dbReference type="InterPro" id="IPR045378">
    <property type="entry name" value="LNT_N"/>
</dbReference>